<accession>A0ABR2FHE7</accession>
<reference evidence="2 3" key="1">
    <citation type="journal article" date="2024" name="G3 (Bethesda)">
        <title>Genome assembly of Hibiscus sabdariffa L. provides insights into metabolisms of medicinal natural products.</title>
        <authorList>
            <person name="Kim T."/>
        </authorList>
    </citation>
    <scope>NUCLEOTIDE SEQUENCE [LARGE SCALE GENOMIC DNA]</scope>
    <source>
        <strain evidence="2">TK-2024</strain>
        <tissue evidence="2">Old leaves</tissue>
    </source>
</reference>
<gene>
    <name evidence="2" type="ORF">V6N12_070646</name>
</gene>
<protein>
    <submittedName>
        <fullName evidence="2">Uncharacterized protein</fullName>
    </submittedName>
</protein>
<proteinExistence type="predicted"/>
<organism evidence="2 3">
    <name type="scientific">Hibiscus sabdariffa</name>
    <name type="common">roselle</name>
    <dbReference type="NCBI Taxonomy" id="183260"/>
    <lineage>
        <taxon>Eukaryota</taxon>
        <taxon>Viridiplantae</taxon>
        <taxon>Streptophyta</taxon>
        <taxon>Embryophyta</taxon>
        <taxon>Tracheophyta</taxon>
        <taxon>Spermatophyta</taxon>
        <taxon>Magnoliopsida</taxon>
        <taxon>eudicotyledons</taxon>
        <taxon>Gunneridae</taxon>
        <taxon>Pentapetalae</taxon>
        <taxon>rosids</taxon>
        <taxon>malvids</taxon>
        <taxon>Malvales</taxon>
        <taxon>Malvaceae</taxon>
        <taxon>Malvoideae</taxon>
        <taxon>Hibiscus</taxon>
    </lineage>
</organism>
<sequence>MPAMSSSLLQELEEDEQLSKEEPEGRIKSSLFSGSLSMALCWEGEPENSIETKSRWRWREDIHTVMYMGLAELVRLSRERGGGGGIVWFARSQALLAVPVAVLSSTGDRQLWGLLTI</sequence>
<keyword evidence="3" id="KW-1185">Reference proteome</keyword>
<feature type="compositionally biased region" description="Low complexity" evidence="1">
    <location>
        <begin position="1"/>
        <end position="10"/>
    </location>
</feature>
<evidence type="ECO:0000313" key="3">
    <source>
        <dbReference type="Proteomes" id="UP001472677"/>
    </source>
</evidence>
<dbReference type="Proteomes" id="UP001472677">
    <property type="component" value="Unassembled WGS sequence"/>
</dbReference>
<name>A0ABR2FHE7_9ROSI</name>
<evidence type="ECO:0000256" key="1">
    <source>
        <dbReference type="SAM" id="MobiDB-lite"/>
    </source>
</evidence>
<dbReference type="EMBL" id="JBBPBM010000006">
    <property type="protein sequence ID" value="KAK8580368.1"/>
    <property type="molecule type" value="Genomic_DNA"/>
</dbReference>
<feature type="region of interest" description="Disordered" evidence="1">
    <location>
        <begin position="1"/>
        <end position="26"/>
    </location>
</feature>
<feature type="compositionally biased region" description="Basic and acidic residues" evidence="1">
    <location>
        <begin position="17"/>
        <end position="26"/>
    </location>
</feature>
<comment type="caution">
    <text evidence="2">The sequence shown here is derived from an EMBL/GenBank/DDBJ whole genome shotgun (WGS) entry which is preliminary data.</text>
</comment>
<evidence type="ECO:0000313" key="2">
    <source>
        <dbReference type="EMBL" id="KAK8580368.1"/>
    </source>
</evidence>